<feature type="binding site" evidence="19">
    <location>
        <position position="349"/>
    </location>
    <ligand>
        <name>GTP</name>
        <dbReference type="ChEBI" id="CHEBI:37565"/>
    </ligand>
</feature>
<dbReference type="RefSeq" id="WP_208095001.1">
    <property type="nucleotide sequence ID" value="NZ_JAGDYM010000001.1"/>
</dbReference>
<dbReference type="SUPFAM" id="SSF142695">
    <property type="entry name" value="RibA-like"/>
    <property type="match status" value="1"/>
</dbReference>
<comment type="pathway">
    <text evidence="3 19">Cofactor biosynthesis; riboflavin biosynthesis; 5-amino-6-(D-ribitylamino)uracil from GTP: step 1/4.</text>
</comment>
<feature type="binding site" evidence="20">
    <location>
        <position position="43"/>
    </location>
    <ligand>
        <name>Mg(2+)</name>
        <dbReference type="ChEBI" id="CHEBI:18420"/>
        <label>2</label>
    </ligand>
</feature>
<evidence type="ECO:0000256" key="11">
    <source>
        <dbReference type="ARBA" id="ARBA00022833"/>
    </source>
</evidence>
<dbReference type="GO" id="GO:0000287">
    <property type="term" value="F:magnesium ion binding"/>
    <property type="evidence" value="ECO:0007669"/>
    <property type="project" value="UniProtKB-UniRule"/>
</dbReference>
<comment type="pathway">
    <text evidence="4 20">Cofactor biosynthesis; riboflavin biosynthesis; 2-hydroxy-3-oxobutyl phosphate from D-ribulose 5-phosphate: step 1/1.</text>
</comment>
<dbReference type="NCBIfam" id="NF001591">
    <property type="entry name" value="PRK00393.1"/>
    <property type="match status" value="1"/>
</dbReference>
<dbReference type="Gene3D" id="3.40.50.10990">
    <property type="entry name" value="GTP cyclohydrolase II"/>
    <property type="match status" value="1"/>
</dbReference>
<feature type="binding site" evidence="19">
    <location>
        <position position="302"/>
    </location>
    <ligand>
        <name>Zn(2+)</name>
        <dbReference type="ChEBI" id="CHEBI:29105"/>
        <note>catalytic</note>
    </ligand>
</feature>
<evidence type="ECO:0000256" key="12">
    <source>
        <dbReference type="ARBA" id="ARBA00022842"/>
    </source>
</evidence>
<evidence type="ECO:0000256" key="5">
    <source>
        <dbReference type="ARBA" id="ARBA00005520"/>
    </source>
</evidence>
<dbReference type="PANTHER" id="PTHR21327:SF18">
    <property type="entry name" value="3,4-DIHYDROXY-2-BUTANONE 4-PHOSPHATE SYNTHASE"/>
    <property type="match status" value="1"/>
</dbReference>
<dbReference type="FunFam" id="3.90.870.10:FF:000002">
    <property type="entry name" value="3,4-dihydroxy-2-butanone 4-phosphate synthase"/>
    <property type="match status" value="1"/>
</dbReference>
<feature type="region of interest" description="Disordered" evidence="21">
    <location>
        <begin position="427"/>
        <end position="450"/>
    </location>
</feature>
<evidence type="ECO:0000256" key="18">
    <source>
        <dbReference type="ARBA" id="ARBA00060730"/>
    </source>
</evidence>
<comment type="catalytic activity">
    <reaction evidence="1 20">
        <text>D-ribulose 5-phosphate = (2S)-2-hydroxy-3-oxobutyl phosphate + formate + H(+)</text>
        <dbReference type="Rhea" id="RHEA:18457"/>
        <dbReference type="ChEBI" id="CHEBI:15378"/>
        <dbReference type="ChEBI" id="CHEBI:15740"/>
        <dbReference type="ChEBI" id="CHEBI:58121"/>
        <dbReference type="ChEBI" id="CHEBI:58830"/>
        <dbReference type="EC" id="4.1.99.12"/>
    </reaction>
</comment>
<keyword evidence="12 20" id="KW-0460">Magnesium</keyword>
<keyword evidence="24" id="KW-1185">Reference proteome</keyword>
<evidence type="ECO:0000256" key="9">
    <source>
        <dbReference type="ARBA" id="ARBA00022741"/>
    </source>
</evidence>
<dbReference type="NCBIfam" id="TIGR00505">
    <property type="entry name" value="ribA"/>
    <property type="match status" value="1"/>
</dbReference>
<dbReference type="Pfam" id="PF00926">
    <property type="entry name" value="DHBP_synthase"/>
    <property type="match status" value="1"/>
</dbReference>
<evidence type="ECO:0000256" key="4">
    <source>
        <dbReference type="ARBA" id="ARBA00004904"/>
    </source>
</evidence>
<dbReference type="NCBIfam" id="TIGR00506">
    <property type="entry name" value="ribB"/>
    <property type="match status" value="1"/>
</dbReference>
<dbReference type="HAMAP" id="MF_00179">
    <property type="entry name" value="RibA"/>
    <property type="match status" value="1"/>
</dbReference>
<evidence type="ECO:0000256" key="16">
    <source>
        <dbReference type="ARBA" id="ARBA00043932"/>
    </source>
</evidence>
<dbReference type="FunFam" id="3.40.50.10990:FF:000001">
    <property type="entry name" value="Riboflavin biosynthesis protein RibBA"/>
    <property type="match status" value="1"/>
</dbReference>
<dbReference type="Gene3D" id="3.90.870.10">
    <property type="entry name" value="DHBP synthase"/>
    <property type="match status" value="1"/>
</dbReference>
<dbReference type="GO" id="GO:0008686">
    <property type="term" value="F:3,4-dihydroxy-2-butanone-4-phosphate synthase activity"/>
    <property type="evidence" value="ECO:0007669"/>
    <property type="project" value="UniProtKB-UniRule"/>
</dbReference>
<dbReference type="GO" id="GO:0005829">
    <property type="term" value="C:cytosol"/>
    <property type="evidence" value="ECO:0007669"/>
    <property type="project" value="TreeGrafter"/>
</dbReference>
<keyword evidence="9 19" id="KW-0547">Nucleotide-binding</keyword>
<keyword evidence="8 20" id="KW-0479">Metal-binding</keyword>
<comment type="similarity">
    <text evidence="5">In the N-terminal section; belongs to the DHBP synthase family.</text>
</comment>
<dbReference type="GO" id="GO:0008270">
    <property type="term" value="F:zinc ion binding"/>
    <property type="evidence" value="ECO:0007669"/>
    <property type="project" value="UniProtKB-UniRule"/>
</dbReference>
<evidence type="ECO:0000256" key="2">
    <source>
        <dbReference type="ARBA" id="ARBA00002284"/>
    </source>
</evidence>
<keyword evidence="11 19" id="KW-0862">Zinc</keyword>
<dbReference type="Pfam" id="PF00925">
    <property type="entry name" value="GTP_cyclohydro2"/>
    <property type="match status" value="1"/>
</dbReference>
<feature type="site" description="Essential for catalytic activity" evidence="20">
    <location>
        <position position="179"/>
    </location>
</feature>
<dbReference type="GO" id="GO:0030145">
    <property type="term" value="F:manganese ion binding"/>
    <property type="evidence" value="ECO:0007669"/>
    <property type="project" value="UniProtKB-UniRule"/>
</dbReference>
<feature type="binding site" evidence="20">
    <location>
        <begin position="42"/>
        <end position="43"/>
    </location>
    <ligand>
        <name>D-ribulose 5-phosphate</name>
        <dbReference type="ChEBI" id="CHEBI:58121"/>
    </ligand>
</feature>
<comment type="cofactor">
    <cofactor evidence="19">
        <name>Zn(2+)</name>
        <dbReference type="ChEBI" id="CHEBI:29105"/>
    </cofactor>
    <text evidence="19">Binds 1 zinc ion per subunit.</text>
</comment>
<keyword evidence="13 19" id="KW-0342">GTP-binding</keyword>
<evidence type="ECO:0000256" key="19">
    <source>
        <dbReference type="HAMAP-Rule" id="MF_00179"/>
    </source>
</evidence>
<dbReference type="Proteomes" id="UP000664382">
    <property type="component" value="Unassembled WGS sequence"/>
</dbReference>
<feature type="active site" description="Nucleophile" evidence="19">
    <location>
        <position position="363"/>
    </location>
</feature>
<feature type="binding site" evidence="19">
    <location>
        <position position="305"/>
    </location>
    <ligand>
        <name>GTP</name>
        <dbReference type="ChEBI" id="CHEBI:37565"/>
    </ligand>
</feature>
<feature type="binding site" evidence="19">
    <location>
        <position position="300"/>
    </location>
    <ligand>
        <name>Zn(2+)</name>
        <dbReference type="ChEBI" id="CHEBI:29105"/>
        <note>catalytic</note>
    </ligand>
</feature>
<comment type="function">
    <text evidence="16 19">Catalyzes the conversion of GTP to 2,5-diamino-6-ribosylamino-4(3H)-pyrimidinone 5'-phosphate (DARP), formate and pyrophosphate.</text>
</comment>
<evidence type="ECO:0000256" key="7">
    <source>
        <dbReference type="ARBA" id="ARBA00022619"/>
    </source>
</evidence>
<comment type="subunit">
    <text evidence="6 20">Homodimer.</text>
</comment>
<feature type="active site" description="Proton acceptor" evidence="19">
    <location>
        <position position="361"/>
    </location>
</feature>
<organism evidence="23 24">
    <name type="scientific">Leucobacter weissii</name>
    <dbReference type="NCBI Taxonomy" id="1983706"/>
    <lineage>
        <taxon>Bacteria</taxon>
        <taxon>Bacillati</taxon>
        <taxon>Actinomycetota</taxon>
        <taxon>Actinomycetes</taxon>
        <taxon>Micrococcales</taxon>
        <taxon>Microbacteriaceae</taxon>
        <taxon>Leucobacter</taxon>
    </lineage>
</organism>
<evidence type="ECO:0000256" key="14">
    <source>
        <dbReference type="ARBA" id="ARBA00023211"/>
    </source>
</evidence>
<comment type="similarity">
    <text evidence="19">Belongs to the GTP cyclohydrolase II family.</text>
</comment>
<feature type="binding site" evidence="19">
    <location>
        <begin position="284"/>
        <end position="288"/>
    </location>
    <ligand>
        <name>GTP</name>
        <dbReference type="ChEBI" id="CHEBI:37565"/>
    </ligand>
</feature>
<evidence type="ECO:0000256" key="8">
    <source>
        <dbReference type="ARBA" id="ARBA00022723"/>
    </source>
</evidence>
<dbReference type="PIRSF" id="PIRSF001259">
    <property type="entry name" value="RibA"/>
    <property type="match status" value="1"/>
</dbReference>
<feature type="site" description="Essential for catalytic activity" evidence="20">
    <location>
        <position position="141"/>
    </location>
</feature>
<comment type="catalytic activity">
    <reaction evidence="17 19">
        <text>GTP + 4 H2O = 2,5-diamino-6-hydroxy-4-(5-phosphoribosylamino)-pyrimidine + formate + 2 phosphate + 3 H(+)</text>
        <dbReference type="Rhea" id="RHEA:23704"/>
        <dbReference type="ChEBI" id="CHEBI:15377"/>
        <dbReference type="ChEBI" id="CHEBI:15378"/>
        <dbReference type="ChEBI" id="CHEBI:15740"/>
        <dbReference type="ChEBI" id="CHEBI:37565"/>
        <dbReference type="ChEBI" id="CHEBI:43474"/>
        <dbReference type="ChEBI" id="CHEBI:58614"/>
        <dbReference type="EC" id="3.5.4.25"/>
    </reaction>
</comment>
<evidence type="ECO:0000313" key="23">
    <source>
        <dbReference type="EMBL" id="MBO1900353.1"/>
    </source>
</evidence>
<evidence type="ECO:0000259" key="22">
    <source>
        <dbReference type="Pfam" id="PF00925"/>
    </source>
</evidence>
<feature type="binding site" evidence="20">
    <location>
        <position position="158"/>
    </location>
    <ligand>
        <name>Mg(2+)</name>
        <dbReference type="ChEBI" id="CHEBI:18420"/>
        <label>2</label>
    </ligand>
</feature>
<evidence type="ECO:0000256" key="15">
    <source>
        <dbReference type="ARBA" id="ARBA00023239"/>
    </source>
</evidence>
<proteinExistence type="inferred from homology"/>
<comment type="cofactor">
    <cofactor evidence="20">
        <name>Mg(2+)</name>
        <dbReference type="ChEBI" id="CHEBI:18420"/>
    </cofactor>
    <cofactor evidence="20">
        <name>Mn(2+)</name>
        <dbReference type="ChEBI" id="CHEBI:29035"/>
    </cofactor>
    <text evidence="20">Binds 2 divalent metal cations per subunit. Magnesium or manganese.</text>
</comment>
<dbReference type="AlphaFoldDB" id="A0A939MGM5"/>
<dbReference type="InterPro" id="IPR017945">
    <property type="entry name" value="DHBP_synth_RibB-like_a/b_dom"/>
</dbReference>
<dbReference type="InterPro" id="IPR000422">
    <property type="entry name" value="DHBP_synthase_RibB"/>
</dbReference>
<sequence length="450" mass="47623">MSGTTGPAEPSTPSGPGISDIDEAIAAIRAGRPVIVADDENRENEGDVILSAQLATSEWVAWTVRHSSGLLCAPMSNEVADQLDLPMMVERNEDVRGTAYTVTVDAAEGVTTGISARDRTTTLRALANPDAVPTDVRRPGHVLPLRAVDGGVRSRAGHTEAGVELMRLAGLRPVAMIAEIVAEDGDMMRLPGLIELGAAEGVPVITIEQLIAYLNAHDPAGAPAEPQTRPVHRQVSLKADTLVPTEHGPFRMRAYRDRRSGVDHLALVANGPGGEAPGDDALVRVHSECITGEAFGSLKCECGPQLHAALDLVQQRGGIVVYLRGQEGRGIGLANKLRAYQLQESGTDTLDANLQLGLPADARDYTAAAEILAHLGLTRVRLLTNNPDKVAQLEAHGVQVSERVPLFVGVTEQNLAYLETKRDRMGHDLPDAVETPPIVPAAGATQGRAS</sequence>
<dbReference type="SUPFAM" id="SSF55821">
    <property type="entry name" value="YrdC/RibB"/>
    <property type="match status" value="1"/>
</dbReference>
<dbReference type="GO" id="GO:0003935">
    <property type="term" value="F:GTP cyclohydrolase II activity"/>
    <property type="evidence" value="ECO:0007669"/>
    <property type="project" value="UniProtKB-UniRule"/>
</dbReference>
<dbReference type="EC" id="4.1.99.12" evidence="20"/>
<dbReference type="PANTHER" id="PTHR21327">
    <property type="entry name" value="GTP CYCLOHYDROLASE II-RELATED"/>
    <property type="match status" value="1"/>
</dbReference>
<evidence type="ECO:0000256" key="21">
    <source>
        <dbReference type="SAM" id="MobiDB-lite"/>
    </source>
</evidence>
<dbReference type="GO" id="GO:0005525">
    <property type="term" value="F:GTP binding"/>
    <property type="evidence" value="ECO:0007669"/>
    <property type="project" value="UniProtKB-KW"/>
</dbReference>
<accession>A0A939MGM5</accession>
<evidence type="ECO:0000256" key="20">
    <source>
        <dbReference type="HAMAP-Rule" id="MF_00180"/>
    </source>
</evidence>
<keyword evidence="15 20" id="KW-0456">Lyase</keyword>
<evidence type="ECO:0000256" key="10">
    <source>
        <dbReference type="ARBA" id="ARBA00022801"/>
    </source>
</evidence>
<evidence type="ECO:0000256" key="6">
    <source>
        <dbReference type="ARBA" id="ARBA00011738"/>
    </source>
</evidence>
<dbReference type="EMBL" id="JAGDYM010000001">
    <property type="protein sequence ID" value="MBO1900353.1"/>
    <property type="molecule type" value="Genomic_DNA"/>
</dbReference>
<dbReference type="InterPro" id="IPR000926">
    <property type="entry name" value="RibA"/>
</dbReference>
<evidence type="ECO:0000256" key="1">
    <source>
        <dbReference type="ARBA" id="ARBA00000141"/>
    </source>
</evidence>
<protein>
    <recommendedName>
        <fullName evidence="19 20">Multifunctional fusion protein</fullName>
    </recommendedName>
    <domain>
        <recommendedName>
            <fullName evidence="19">GTP cyclohydrolase-2</fullName>
            <ecNumber evidence="19">3.5.4.25</ecNumber>
        </recommendedName>
        <alternativeName>
            <fullName evidence="19">GTP cyclohydrolase II</fullName>
        </alternativeName>
    </domain>
    <domain>
        <recommendedName>
            <fullName evidence="20">3,4-dihydroxy-2-butanone 4-phosphate synthase</fullName>
            <shortName evidence="20">DHBP synthase</shortName>
            <ecNumber evidence="20">4.1.99.12</ecNumber>
        </recommendedName>
    </domain>
</protein>
<comment type="similarity">
    <text evidence="18 20">Belongs to the DHBP synthase family.</text>
</comment>
<comment type="caution">
    <text evidence="23">The sequence shown here is derived from an EMBL/GenBank/DDBJ whole genome shotgun (WGS) entry which is preliminary data.</text>
</comment>
<evidence type="ECO:0000256" key="3">
    <source>
        <dbReference type="ARBA" id="ARBA00004853"/>
    </source>
</evidence>
<dbReference type="HAMAP" id="MF_00180">
    <property type="entry name" value="RibB"/>
    <property type="match status" value="1"/>
</dbReference>
<keyword evidence="10 19" id="KW-0378">Hydrolase</keyword>
<feature type="binding site" evidence="20">
    <location>
        <position position="47"/>
    </location>
    <ligand>
        <name>D-ribulose 5-phosphate</name>
        <dbReference type="ChEBI" id="CHEBI:58121"/>
    </ligand>
</feature>
<reference evidence="23" key="1">
    <citation type="submission" date="2021-03" db="EMBL/GenBank/DDBJ databases">
        <title>Leucobacter chromiisoli sp. nov., isolated from chromium-containing soil of chemical plant.</title>
        <authorList>
            <person name="Xu Z."/>
        </authorList>
    </citation>
    <scope>NUCLEOTIDE SEQUENCE</scope>
    <source>
        <strain evidence="23">S27</strain>
    </source>
</reference>
<keyword evidence="14 20" id="KW-0464">Manganese</keyword>
<evidence type="ECO:0000313" key="24">
    <source>
        <dbReference type="Proteomes" id="UP000664382"/>
    </source>
</evidence>
<evidence type="ECO:0000256" key="13">
    <source>
        <dbReference type="ARBA" id="ARBA00023134"/>
    </source>
</evidence>
<feature type="domain" description="GTP cyclohydrolase II" evidence="22">
    <location>
        <begin position="240"/>
        <end position="405"/>
    </location>
</feature>
<dbReference type="CDD" id="cd00641">
    <property type="entry name" value="GTP_cyclohydro2"/>
    <property type="match status" value="1"/>
</dbReference>
<name>A0A939MGM5_9MICO</name>
<feature type="binding site" evidence="19">
    <location>
        <position position="384"/>
    </location>
    <ligand>
        <name>GTP</name>
        <dbReference type="ChEBI" id="CHEBI:37565"/>
    </ligand>
</feature>
<evidence type="ECO:0000256" key="17">
    <source>
        <dbReference type="ARBA" id="ARBA00049295"/>
    </source>
</evidence>
<feature type="binding site" evidence="20">
    <location>
        <begin position="155"/>
        <end position="159"/>
    </location>
    <ligand>
        <name>D-ribulose 5-phosphate</name>
        <dbReference type="ChEBI" id="CHEBI:58121"/>
    </ligand>
</feature>
<dbReference type="InterPro" id="IPR032677">
    <property type="entry name" value="GTP_cyclohydro_II"/>
</dbReference>
<feature type="binding site" evidence="19">
    <location>
        <begin position="327"/>
        <end position="329"/>
    </location>
    <ligand>
        <name>GTP</name>
        <dbReference type="ChEBI" id="CHEBI:37565"/>
    </ligand>
</feature>
<feature type="binding site" evidence="19">
    <location>
        <position position="289"/>
    </location>
    <ligand>
        <name>Zn(2+)</name>
        <dbReference type="ChEBI" id="CHEBI:29105"/>
        <note>catalytic</note>
    </ligand>
</feature>
<feature type="binding site" evidence="19">
    <location>
        <position position="389"/>
    </location>
    <ligand>
        <name>GTP</name>
        <dbReference type="ChEBI" id="CHEBI:37565"/>
    </ligand>
</feature>
<gene>
    <name evidence="20 23" type="primary">ribB</name>
    <name evidence="19" type="synonym">ribA</name>
    <name evidence="23" type="ORF">J4H92_00125</name>
</gene>
<dbReference type="EC" id="3.5.4.25" evidence="19"/>
<comment type="function">
    <text evidence="2 20">Catalyzes the conversion of D-ribulose 5-phosphate to formate and 3,4-dihydroxy-2-butanone 4-phosphate.</text>
</comment>
<dbReference type="GO" id="GO:0009231">
    <property type="term" value="P:riboflavin biosynthetic process"/>
    <property type="evidence" value="ECO:0007669"/>
    <property type="project" value="UniProtKB-UniRule"/>
</dbReference>
<dbReference type="InterPro" id="IPR036144">
    <property type="entry name" value="RibA-like_sf"/>
</dbReference>
<feature type="binding site" evidence="20">
    <location>
        <position position="43"/>
    </location>
    <ligand>
        <name>Mg(2+)</name>
        <dbReference type="ChEBI" id="CHEBI:18420"/>
        <label>1</label>
    </ligand>
</feature>
<keyword evidence="7 20" id="KW-0686">Riboflavin biosynthesis</keyword>